<dbReference type="Pfam" id="PF06369">
    <property type="entry name" value="Anemone_cytotox"/>
    <property type="match status" value="1"/>
</dbReference>
<dbReference type="Bgee" id="ENSAMXG00000038400">
    <property type="expression patterns" value="Expressed in pharyngeal gill and 3 other cell types or tissues"/>
</dbReference>
<dbReference type="InterPro" id="IPR050677">
    <property type="entry name" value="Actinoporin_PFT"/>
</dbReference>
<dbReference type="GO" id="GO:0015267">
    <property type="term" value="F:channel activity"/>
    <property type="evidence" value="ECO:0007669"/>
    <property type="project" value="InterPro"/>
</dbReference>
<comment type="subcellular location">
    <subcellularLocation>
        <location evidence="2">Nematocyst</location>
    </subcellularLocation>
    <subcellularLocation>
        <location evidence="1">Target cell membrane</location>
    </subcellularLocation>
</comment>
<dbReference type="Ensembl" id="ENSAMXT00000048911.1">
    <property type="protein sequence ID" value="ENSAMXP00000040484.1"/>
    <property type="gene ID" value="ENSAMXG00000038400.1"/>
</dbReference>
<dbReference type="GO" id="GO:0046930">
    <property type="term" value="C:pore complex"/>
    <property type="evidence" value="ECO:0007669"/>
    <property type="project" value="InterPro"/>
</dbReference>
<organism evidence="6 7">
    <name type="scientific">Astyanax mexicanus</name>
    <name type="common">Blind cave fish</name>
    <name type="synonym">Astyanax fasciatus mexicanus</name>
    <dbReference type="NCBI Taxonomy" id="7994"/>
    <lineage>
        <taxon>Eukaryota</taxon>
        <taxon>Metazoa</taxon>
        <taxon>Chordata</taxon>
        <taxon>Craniata</taxon>
        <taxon>Vertebrata</taxon>
        <taxon>Euteleostomi</taxon>
        <taxon>Actinopterygii</taxon>
        <taxon>Neopterygii</taxon>
        <taxon>Teleostei</taxon>
        <taxon>Ostariophysi</taxon>
        <taxon>Characiformes</taxon>
        <taxon>Characoidei</taxon>
        <taxon>Acestrorhamphidae</taxon>
        <taxon>Acestrorhamphinae</taxon>
        <taxon>Astyanax</taxon>
    </lineage>
</organism>
<dbReference type="InParanoid" id="A0A3B1JGP2"/>
<reference evidence="6" key="3">
    <citation type="submission" date="2025-08" db="UniProtKB">
        <authorList>
            <consortium name="Ensembl"/>
        </authorList>
    </citation>
    <scope>IDENTIFICATION</scope>
</reference>
<evidence type="ECO:0000313" key="6">
    <source>
        <dbReference type="Ensembl" id="ENSAMXP00000040484.1"/>
    </source>
</evidence>
<dbReference type="GO" id="GO:0046931">
    <property type="term" value="P:pore complex assembly"/>
    <property type="evidence" value="ECO:0007669"/>
    <property type="project" value="InterPro"/>
</dbReference>
<evidence type="ECO:0000256" key="2">
    <source>
        <dbReference type="ARBA" id="ARBA00004532"/>
    </source>
</evidence>
<name>A0A3B1JGP2_ASTMX</name>
<evidence type="ECO:0000256" key="3">
    <source>
        <dbReference type="ARBA" id="ARBA00022537"/>
    </source>
</evidence>
<dbReference type="SUPFAM" id="SSF63724">
    <property type="entry name" value="Cytolysin/lectin"/>
    <property type="match status" value="1"/>
</dbReference>
<evidence type="ECO:0000256" key="5">
    <source>
        <dbReference type="ARBA" id="ARBA00023331"/>
    </source>
</evidence>
<dbReference type="GeneTree" id="ENSGT00940000164286"/>
<dbReference type="GO" id="GO:0006812">
    <property type="term" value="P:monoatomic cation transport"/>
    <property type="evidence" value="ECO:0007669"/>
    <property type="project" value="InterPro"/>
</dbReference>
<dbReference type="GO" id="GO:0042151">
    <property type="term" value="C:nematocyst"/>
    <property type="evidence" value="ECO:0007669"/>
    <property type="project" value="UniProtKB-SubCell"/>
</dbReference>
<keyword evidence="3" id="KW-1052">Target cell membrane</keyword>
<accession>A0A3B1JGP2</accession>
<dbReference type="PANTHER" id="PTHR40388:SF1">
    <property type="entry name" value="BRYOPORIN"/>
    <property type="match status" value="1"/>
</dbReference>
<dbReference type="InterPro" id="IPR015926">
    <property type="entry name" value="Cytolysin/lectin"/>
</dbReference>
<proteinExistence type="predicted"/>
<evidence type="ECO:0000313" key="7">
    <source>
        <dbReference type="Proteomes" id="UP000018467"/>
    </source>
</evidence>
<evidence type="ECO:0000256" key="1">
    <source>
        <dbReference type="ARBA" id="ARBA00004175"/>
    </source>
</evidence>
<sequence length="197" mass="21668">MIRGAVAVAAAARRGGDVLLPMAPVGMIAGKLFQFTDRNVTIKITNSSCKYTLKHPRTYTYSGYCNEPPELTIIENAKKTCSFTKTTASIYGSAGVLTYQIHTKENLCIGQLAIMFSVPYNFGVYENWFALGIFEPDVLCDENLYHRMYNESGPFTRTNGTGCSIDYSKNTVLVVGTMSPQSKSVILVELCDVKGNK</sequence>
<evidence type="ECO:0000256" key="4">
    <source>
        <dbReference type="ARBA" id="ARBA00023298"/>
    </source>
</evidence>
<reference evidence="7" key="1">
    <citation type="submission" date="2013-03" db="EMBL/GenBank/DDBJ databases">
        <authorList>
            <person name="Jeffery W."/>
            <person name="Warren W."/>
            <person name="Wilson R.K."/>
        </authorList>
    </citation>
    <scope>NUCLEOTIDE SEQUENCE</scope>
    <source>
        <strain evidence="7">female</strain>
    </source>
</reference>
<dbReference type="AlphaFoldDB" id="A0A3B1JGP2"/>
<keyword evidence="7" id="KW-1185">Reference proteome</keyword>
<reference evidence="7" key="2">
    <citation type="journal article" date="2014" name="Nat. Commun.">
        <title>The cavefish genome reveals candidate genes for eye loss.</title>
        <authorList>
            <person name="McGaugh S.E."/>
            <person name="Gross J.B."/>
            <person name="Aken B."/>
            <person name="Blin M."/>
            <person name="Borowsky R."/>
            <person name="Chalopin D."/>
            <person name="Hinaux H."/>
            <person name="Jeffery W.R."/>
            <person name="Keene A."/>
            <person name="Ma L."/>
            <person name="Minx P."/>
            <person name="Murphy D."/>
            <person name="O'Quin K.E."/>
            <person name="Retaux S."/>
            <person name="Rohner N."/>
            <person name="Searle S.M."/>
            <person name="Stahl B.A."/>
            <person name="Tabin C."/>
            <person name="Volff J.N."/>
            <person name="Yoshizawa M."/>
            <person name="Warren W.C."/>
        </authorList>
    </citation>
    <scope>NUCLEOTIDE SEQUENCE [LARGE SCALE GENOMIC DNA]</scope>
    <source>
        <strain evidence="7">female</strain>
    </source>
</reference>
<reference evidence="6" key="4">
    <citation type="submission" date="2025-09" db="UniProtKB">
        <authorList>
            <consortium name="Ensembl"/>
        </authorList>
    </citation>
    <scope>IDENTIFICATION</scope>
</reference>
<dbReference type="InterPro" id="IPR009104">
    <property type="entry name" value="Anemon_actinoporin-like"/>
</dbReference>
<protein>
    <submittedName>
        <fullName evidence="6">DELTA-thalatoxin-Avl1a-like</fullName>
    </submittedName>
</protein>
<keyword evidence="4" id="KW-0472">Membrane</keyword>
<dbReference type="GO" id="GO:0044218">
    <property type="term" value="C:other organism cell membrane"/>
    <property type="evidence" value="ECO:0007669"/>
    <property type="project" value="UniProtKB-KW"/>
</dbReference>
<dbReference type="PANTHER" id="PTHR40388">
    <property type="entry name" value="BRYOPORIN"/>
    <property type="match status" value="1"/>
</dbReference>
<dbReference type="Proteomes" id="UP000018467">
    <property type="component" value="Unassembled WGS sequence"/>
</dbReference>
<keyword evidence="5" id="KW-0166">Nematocyst</keyword>
<keyword evidence="4" id="KW-1053">Target membrane</keyword>
<dbReference type="GO" id="GO:0051715">
    <property type="term" value="P:cytolysis in another organism"/>
    <property type="evidence" value="ECO:0007669"/>
    <property type="project" value="InterPro"/>
</dbReference>
<dbReference type="Gene3D" id="2.60.270.20">
    <property type="entry name" value="Cytolysin/lectin"/>
    <property type="match status" value="1"/>
</dbReference>